<evidence type="ECO:0000259" key="2">
    <source>
        <dbReference type="Pfam" id="PF13439"/>
    </source>
</evidence>
<dbReference type="AlphaFoldDB" id="A0A0G0BQY3"/>
<evidence type="ECO:0000313" key="4">
    <source>
        <dbReference type="Proteomes" id="UP000034923"/>
    </source>
</evidence>
<dbReference type="Pfam" id="PF13439">
    <property type="entry name" value="Glyco_transf_4"/>
    <property type="match status" value="1"/>
</dbReference>
<name>A0A0G0BQY3_9BACT</name>
<feature type="domain" description="Glycosyltransferase subfamily 4-like N-terminal" evidence="2">
    <location>
        <begin position="14"/>
        <end position="191"/>
    </location>
</feature>
<dbReference type="Pfam" id="PF00534">
    <property type="entry name" value="Glycos_transf_1"/>
    <property type="match status" value="1"/>
</dbReference>
<dbReference type="InterPro" id="IPR001296">
    <property type="entry name" value="Glyco_trans_1"/>
</dbReference>
<dbReference type="GO" id="GO:0016757">
    <property type="term" value="F:glycosyltransferase activity"/>
    <property type="evidence" value="ECO:0007669"/>
    <property type="project" value="InterPro"/>
</dbReference>
<gene>
    <name evidence="3" type="ORF">UR70_C0019G0003</name>
</gene>
<dbReference type="EMBL" id="LBQE01000019">
    <property type="protein sequence ID" value="KKP71783.1"/>
    <property type="molecule type" value="Genomic_DNA"/>
</dbReference>
<keyword evidence="3" id="KW-0808">Transferase</keyword>
<reference evidence="3 4" key="1">
    <citation type="journal article" date="2015" name="Nature">
        <title>rRNA introns, odd ribosomes, and small enigmatic genomes across a large radiation of phyla.</title>
        <authorList>
            <person name="Brown C.T."/>
            <person name="Hug L.A."/>
            <person name="Thomas B.C."/>
            <person name="Sharon I."/>
            <person name="Castelle C.J."/>
            <person name="Singh A."/>
            <person name="Wilkins M.J."/>
            <person name="Williams K.H."/>
            <person name="Banfield J.F."/>
        </authorList>
    </citation>
    <scope>NUCLEOTIDE SEQUENCE [LARGE SCALE GENOMIC DNA]</scope>
</reference>
<protein>
    <submittedName>
        <fullName evidence="3">Glycosyltransferase</fullName>
    </submittedName>
</protein>
<dbReference type="InterPro" id="IPR028098">
    <property type="entry name" value="Glyco_trans_4-like_N"/>
</dbReference>
<proteinExistence type="predicted"/>
<dbReference type="Proteomes" id="UP000034923">
    <property type="component" value="Unassembled WGS sequence"/>
</dbReference>
<feature type="domain" description="Glycosyl transferase family 1" evidence="1">
    <location>
        <begin position="202"/>
        <end position="362"/>
    </location>
</feature>
<dbReference type="SUPFAM" id="SSF53756">
    <property type="entry name" value="UDP-Glycosyltransferase/glycogen phosphorylase"/>
    <property type="match status" value="1"/>
</dbReference>
<dbReference type="PATRIC" id="fig|1618740.3.peg.572"/>
<evidence type="ECO:0000313" key="3">
    <source>
        <dbReference type="EMBL" id="KKP71783.1"/>
    </source>
</evidence>
<sequence>MKILLATHTYYPSVNGAAYFTYRLANALVKKGHSVSVICPSMLFKNTISNENGVMVYGIKSVYIPIHQKLRVSSITLSKKTMEKIIKKISPNIVHIQNSFMISKGVAKIAKKSGIPIIGTNHFMAENLVQYFHMPKIIESWLNKLSWKQCIKVFEQVNLVTTPTKTAAELLKKEGFSKDVIAVSNGIDLNRFKPTNDGSYLKQKYAIPTDRPVLLYAGRLDKEKKVEVILQALSFILSVTNVHLVLAGVGNKKQILRKLAEKLNIQQAVTFTGFVSEKDWQNIYRIADIFVIASIAELQSIVTMEAMASGLPVVATNVMALPELVHDGGNGYLFSDGDSETLAKEVLKILSNKNLQTQMSKKSLEIIQVHDINKTVDKYESLYKEVIINRYKS</sequence>
<evidence type="ECO:0000259" key="1">
    <source>
        <dbReference type="Pfam" id="PF00534"/>
    </source>
</evidence>
<accession>A0A0G0BQY3</accession>
<organism evidence="3 4">
    <name type="scientific">Candidatus Nomurabacteria bacterium GW2011_GWB1_35_20</name>
    <dbReference type="NCBI Taxonomy" id="1618740"/>
    <lineage>
        <taxon>Bacteria</taxon>
        <taxon>Candidatus Nomuraibacteriota</taxon>
    </lineage>
</organism>
<dbReference type="Gene3D" id="3.40.50.2000">
    <property type="entry name" value="Glycogen Phosphorylase B"/>
    <property type="match status" value="2"/>
</dbReference>
<dbReference type="InterPro" id="IPR050194">
    <property type="entry name" value="Glycosyltransferase_grp1"/>
</dbReference>
<comment type="caution">
    <text evidence="3">The sequence shown here is derived from an EMBL/GenBank/DDBJ whole genome shotgun (WGS) entry which is preliminary data.</text>
</comment>
<dbReference type="PANTHER" id="PTHR45947:SF3">
    <property type="entry name" value="SULFOQUINOVOSYL TRANSFERASE SQD2"/>
    <property type="match status" value="1"/>
</dbReference>
<dbReference type="PANTHER" id="PTHR45947">
    <property type="entry name" value="SULFOQUINOVOSYL TRANSFERASE SQD2"/>
    <property type="match status" value="1"/>
</dbReference>